<evidence type="ECO:0000259" key="4">
    <source>
        <dbReference type="PROSITE" id="PS50958"/>
    </source>
</evidence>
<reference evidence="5 6" key="1">
    <citation type="journal article" date="2021" name="Elife">
        <title>Chloroplast acquisition without the gene transfer in kleptoplastic sea slugs, Plakobranchus ocellatus.</title>
        <authorList>
            <person name="Maeda T."/>
            <person name="Takahashi S."/>
            <person name="Yoshida T."/>
            <person name="Shimamura S."/>
            <person name="Takaki Y."/>
            <person name="Nagai Y."/>
            <person name="Toyoda A."/>
            <person name="Suzuki Y."/>
            <person name="Arimoto A."/>
            <person name="Ishii H."/>
            <person name="Satoh N."/>
            <person name="Nishiyama T."/>
            <person name="Hasebe M."/>
            <person name="Maruyama T."/>
            <person name="Minagawa J."/>
            <person name="Obokata J."/>
            <person name="Shigenobu S."/>
        </authorList>
    </citation>
    <scope>NUCLEOTIDE SEQUENCE [LARGE SCALE GENOMIC DNA]</scope>
</reference>
<keyword evidence="1" id="KW-1015">Disulfide bond</keyword>
<evidence type="ECO:0000313" key="6">
    <source>
        <dbReference type="Proteomes" id="UP000735302"/>
    </source>
</evidence>
<dbReference type="InterPro" id="IPR036024">
    <property type="entry name" value="Somatomedin_B-like_dom_sf"/>
</dbReference>
<feature type="signal peptide" evidence="3">
    <location>
        <begin position="1"/>
        <end position="15"/>
    </location>
</feature>
<dbReference type="InterPro" id="IPR001212">
    <property type="entry name" value="Somatomedin_B_dom"/>
</dbReference>
<keyword evidence="3" id="KW-0732">Signal</keyword>
<keyword evidence="6" id="KW-1185">Reference proteome</keyword>
<sequence length="633" mass="70887">MILLTLPILLCSISAPPLNNRNGTGTAFVTSSTDSENHTSTGRNKILPQSQILSNYQENLKTFISNLNSSPPDQWPGKIAISYKGSVNDLSHLSQTKIPKKTSGKFEKEPKAANATELGTQPQFSQPRMFSKQNALLNLEEITDNITTSYLENYTEIPTSNQKVSLAESSLSFDQIIPPTITTFTCKGRCGKKISFPCSCSATCVIYGTCCDNMAQDCPHIWEEGLTRFDLIHTSDFICDQNLIYTIVSCPKEKKEIVQRNEMLLETSNKQMSREETESLKIQNQLFSNIDTIEQKQHLVGDNTTDVIGSEKTRTDSITTRLLAALSAAPVTDSETGLTFIDKTIYNCNQMPESNALYWAILLNYSLTSPTILEDFVQHQMLNKYLPGPDFNKEILKNHICMRNIQQTCNQIADIEEISRTYAKKCLEGSYAVIFSYKPFLYYRNIFCAYCSEGRHNEYTLYFYDSVLLSNSPLQVLMTLTEDTFSLKQVNQGFEISRVPWSQAKCPIHAQSSVEQIFNAGKSDQDSEIQCSVTCANPYFTLRSDGMCKAPHGTLLAIADDGLNALCPEAMAGLAQFLMCGLKREIENLKNADFSAPSVSVVFDSSLNRSLYVVRLHFALPEPSNMIFFISYT</sequence>
<organism evidence="5 6">
    <name type="scientific">Plakobranchus ocellatus</name>
    <dbReference type="NCBI Taxonomy" id="259542"/>
    <lineage>
        <taxon>Eukaryota</taxon>
        <taxon>Metazoa</taxon>
        <taxon>Spiralia</taxon>
        <taxon>Lophotrochozoa</taxon>
        <taxon>Mollusca</taxon>
        <taxon>Gastropoda</taxon>
        <taxon>Heterobranchia</taxon>
        <taxon>Euthyneura</taxon>
        <taxon>Panpulmonata</taxon>
        <taxon>Sacoglossa</taxon>
        <taxon>Placobranchoidea</taxon>
        <taxon>Plakobranchidae</taxon>
        <taxon>Plakobranchus</taxon>
    </lineage>
</organism>
<evidence type="ECO:0000256" key="2">
    <source>
        <dbReference type="SAM" id="MobiDB-lite"/>
    </source>
</evidence>
<feature type="region of interest" description="Disordered" evidence="2">
    <location>
        <begin position="24"/>
        <end position="45"/>
    </location>
</feature>
<name>A0AAV4CTS9_9GAST</name>
<dbReference type="SUPFAM" id="SSF90188">
    <property type="entry name" value="Somatomedin B domain"/>
    <property type="match status" value="1"/>
</dbReference>
<evidence type="ECO:0000313" key="5">
    <source>
        <dbReference type="EMBL" id="GFO35258.1"/>
    </source>
</evidence>
<gene>
    <name evidence="5" type="ORF">PoB_006176300</name>
</gene>
<feature type="region of interest" description="Disordered" evidence="2">
    <location>
        <begin position="98"/>
        <end position="118"/>
    </location>
</feature>
<dbReference type="Proteomes" id="UP000735302">
    <property type="component" value="Unassembled WGS sequence"/>
</dbReference>
<evidence type="ECO:0000256" key="1">
    <source>
        <dbReference type="ARBA" id="ARBA00023157"/>
    </source>
</evidence>
<dbReference type="EMBL" id="BLXT01006999">
    <property type="protein sequence ID" value="GFO35258.1"/>
    <property type="molecule type" value="Genomic_DNA"/>
</dbReference>
<feature type="domain" description="SMB" evidence="4">
    <location>
        <begin position="182"/>
        <end position="225"/>
    </location>
</feature>
<feature type="chain" id="PRO_5044011101" description="SMB domain-containing protein" evidence="3">
    <location>
        <begin position="16"/>
        <end position="633"/>
    </location>
</feature>
<proteinExistence type="predicted"/>
<protein>
    <recommendedName>
        <fullName evidence="4">SMB domain-containing protein</fullName>
    </recommendedName>
</protein>
<dbReference type="AlphaFoldDB" id="A0AAV4CTS9"/>
<accession>A0AAV4CTS9</accession>
<comment type="caution">
    <text evidence="5">The sequence shown here is derived from an EMBL/GenBank/DDBJ whole genome shotgun (WGS) entry which is preliminary data.</text>
</comment>
<evidence type="ECO:0000256" key="3">
    <source>
        <dbReference type="SAM" id="SignalP"/>
    </source>
</evidence>
<dbReference type="PROSITE" id="PS50958">
    <property type="entry name" value="SMB_2"/>
    <property type="match status" value="1"/>
</dbReference>